<accession>A0ABP1BQU3</accession>
<name>A0ABP1BQU3_9BRYO</name>
<organism evidence="2 3">
    <name type="scientific">Sphagnum jensenii</name>
    <dbReference type="NCBI Taxonomy" id="128206"/>
    <lineage>
        <taxon>Eukaryota</taxon>
        <taxon>Viridiplantae</taxon>
        <taxon>Streptophyta</taxon>
        <taxon>Embryophyta</taxon>
        <taxon>Bryophyta</taxon>
        <taxon>Sphagnophytina</taxon>
        <taxon>Sphagnopsida</taxon>
        <taxon>Sphagnales</taxon>
        <taxon>Sphagnaceae</taxon>
        <taxon>Sphagnum</taxon>
    </lineage>
</organism>
<evidence type="ECO:0000313" key="3">
    <source>
        <dbReference type="Proteomes" id="UP001497522"/>
    </source>
</evidence>
<protein>
    <submittedName>
        <fullName evidence="2">Uncharacterized protein</fullName>
    </submittedName>
</protein>
<reference evidence="2" key="1">
    <citation type="submission" date="2024-03" db="EMBL/GenBank/DDBJ databases">
        <authorList>
            <consortium name="ELIXIR-Norway"/>
            <consortium name="Elixir Norway"/>
        </authorList>
    </citation>
    <scope>NUCLEOTIDE SEQUENCE</scope>
</reference>
<evidence type="ECO:0000313" key="2">
    <source>
        <dbReference type="EMBL" id="CAK9878411.1"/>
    </source>
</evidence>
<evidence type="ECO:0000256" key="1">
    <source>
        <dbReference type="SAM" id="MobiDB-lite"/>
    </source>
</evidence>
<proteinExistence type="predicted"/>
<dbReference type="EMBL" id="OZ023707">
    <property type="protein sequence ID" value="CAK9878411.1"/>
    <property type="molecule type" value="Genomic_DNA"/>
</dbReference>
<sequence>MASFKMQPMGFTFVFMAFMSMQSMVVFVECMGANLMNVHKLIESRFLLKNEIKSQSIKIVRPPICIAGLCKLPPTFPLPPHSPPSPSPSPLPPSPPPPSPPPPSPPPPPPPSPPTPSPPPPHPRPRPIPLSP</sequence>
<dbReference type="Proteomes" id="UP001497522">
    <property type="component" value="Chromosome 6"/>
</dbReference>
<dbReference type="PRINTS" id="PR01217">
    <property type="entry name" value="PRICHEXTENSN"/>
</dbReference>
<gene>
    <name evidence="2" type="ORF">CSSPJE1EN2_LOCUS20197</name>
</gene>
<keyword evidence="3" id="KW-1185">Reference proteome</keyword>
<feature type="region of interest" description="Disordered" evidence="1">
    <location>
        <begin position="77"/>
        <end position="132"/>
    </location>
</feature>